<dbReference type="GO" id="GO:0005840">
    <property type="term" value="C:ribosome"/>
    <property type="evidence" value="ECO:0007669"/>
    <property type="project" value="UniProtKB-KW"/>
</dbReference>
<dbReference type="PANTHER" id="PTHR19858">
    <property type="entry name" value="WD40 REPEAT PROTEIN"/>
    <property type="match status" value="1"/>
</dbReference>
<dbReference type="GO" id="GO:0034388">
    <property type="term" value="C:Pwp2p-containing subcomplex of 90S preribosome"/>
    <property type="evidence" value="ECO:0007669"/>
    <property type="project" value="TreeGrafter"/>
</dbReference>
<dbReference type="InterPro" id="IPR019775">
    <property type="entry name" value="WD40_repeat_CS"/>
</dbReference>
<evidence type="ECO:0000256" key="4">
    <source>
        <dbReference type="PROSITE-ProRule" id="PRU00221"/>
    </source>
</evidence>
<organism evidence="5 6">
    <name type="scientific">Strigomonas culicis</name>
    <dbReference type="NCBI Taxonomy" id="28005"/>
    <lineage>
        <taxon>Eukaryota</taxon>
        <taxon>Discoba</taxon>
        <taxon>Euglenozoa</taxon>
        <taxon>Kinetoplastea</taxon>
        <taxon>Metakinetoplastina</taxon>
        <taxon>Trypanosomatida</taxon>
        <taxon>Trypanosomatidae</taxon>
        <taxon>Strigomonadinae</taxon>
        <taxon>Strigomonas</taxon>
    </lineage>
</organism>
<dbReference type="AlphaFoldDB" id="S9TKE6"/>
<dbReference type="EMBL" id="ATMH01009843">
    <property type="protein sequence ID" value="EPY18632.1"/>
    <property type="molecule type" value="Genomic_DNA"/>
</dbReference>
<dbReference type="GO" id="GO:0000462">
    <property type="term" value="P:maturation of SSU-rRNA from tricistronic rRNA transcript (SSU-rRNA, 5.8S rRNA, LSU-rRNA)"/>
    <property type="evidence" value="ECO:0007669"/>
    <property type="project" value="TreeGrafter"/>
</dbReference>
<keyword evidence="3" id="KW-0687">Ribonucleoprotein</keyword>
<dbReference type="GO" id="GO:0000028">
    <property type="term" value="P:ribosomal small subunit assembly"/>
    <property type="evidence" value="ECO:0007669"/>
    <property type="project" value="TreeGrafter"/>
</dbReference>
<dbReference type="InterPro" id="IPR015943">
    <property type="entry name" value="WD40/YVTN_repeat-like_dom_sf"/>
</dbReference>
<dbReference type="SMART" id="SM00320">
    <property type="entry name" value="WD40"/>
    <property type="match status" value="6"/>
</dbReference>
<reference evidence="5 6" key="1">
    <citation type="journal article" date="2013" name="PLoS ONE">
        <title>Predicting the Proteins of Angomonas deanei, Strigomonas culicis and Their Respective Endosymbionts Reveals New Aspects of the Trypanosomatidae Family.</title>
        <authorList>
            <person name="Motta M.C."/>
            <person name="Martins A.C."/>
            <person name="de Souza S.S."/>
            <person name="Catta-Preta C.M."/>
            <person name="Silva R."/>
            <person name="Klein C.C."/>
            <person name="de Almeida L.G."/>
            <person name="de Lima Cunha O."/>
            <person name="Ciapina L.P."/>
            <person name="Brocchi M."/>
            <person name="Colabardini A.C."/>
            <person name="de Araujo Lima B."/>
            <person name="Machado C.R."/>
            <person name="de Almeida Soares C.M."/>
            <person name="Probst C.M."/>
            <person name="de Menezes C.B."/>
            <person name="Thompson C.E."/>
            <person name="Bartholomeu D.C."/>
            <person name="Gradia D.F."/>
            <person name="Pavoni D.P."/>
            <person name="Grisard E.C."/>
            <person name="Fantinatti-Garboggini F."/>
            <person name="Marchini F.K."/>
            <person name="Rodrigues-Luiz G.F."/>
            <person name="Wagner G."/>
            <person name="Goldman G.H."/>
            <person name="Fietto J.L."/>
            <person name="Elias M.C."/>
            <person name="Goldman M.H."/>
            <person name="Sagot M.F."/>
            <person name="Pereira M."/>
            <person name="Stoco P.H."/>
            <person name="de Mendonca-Neto R.P."/>
            <person name="Teixeira S.M."/>
            <person name="Maciel T.E."/>
            <person name="de Oliveira Mendes T.A."/>
            <person name="Urmenyi T.P."/>
            <person name="de Souza W."/>
            <person name="Schenkman S."/>
            <person name="de Vasconcelos A.T."/>
        </authorList>
    </citation>
    <scope>NUCLEOTIDE SEQUENCE [LARGE SCALE GENOMIC DNA]</scope>
</reference>
<dbReference type="OrthoDB" id="3142434at2759"/>
<dbReference type="PROSITE" id="PS00678">
    <property type="entry name" value="WD_REPEATS_1"/>
    <property type="match status" value="1"/>
</dbReference>
<dbReference type="InterPro" id="IPR036322">
    <property type="entry name" value="WD40_repeat_dom_sf"/>
</dbReference>
<gene>
    <name evidence="5" type="ORF">STCU_09843</name>
</gene>
<accession>S9TKE6</accession>
<keyword evidence="6" id="KW-1185">Reference proteome</keyword>
<proteinExistence type="predicted"/>
<protein>
    <submittedName>
        <fullName evidence="5">Periodic tryptophan protein 2</fullName>
    </submittedName>
</protein>
<dbReference type="InterPro" id="IPR027145">
    <property type="entry name" value="PWP2"/>
</dbReference>
<sequence length="544" mass="58669">MTADSRFILSGGEDGKVKVWSSSSGQCYVTFTEHTGPITGIAASAAMTTFFTSSLDGTARAYDLVRYRQFRVFTPPEETQLSCVAVDGSGELLAVGSSSLNRIYLFAVQTGRVVDTLQGHEGPIACLAFHPSGTTLTSGSLDHNIIFWDLFNQDEGGERLKGEGEVLHIHTEVLCVAYSSSGRRMAVLTSSGEISVYDTAVPTEPELLKTFQTNYDAAGGWQKETGPSSANYNAHFTTIAFSPEGERLVAGGESKWLVMYHALQGYVVCKWPVTTNLDVLGAEEQYQWRQISEGGFLGDIDIDDDDAQLQKRKVLELPGSRHRHHATGKRKTELTARTAHLSFAATGTEFAAATTDGLLLFSTRLRAAALSAATAAADGGGHGQQRRGAAARRQHVLALVGALTLGDALLGVECLRCMPADSIPVAVAAVPAAAFPLFVRWVSEEAERCRGWQHALLWAQCLLVHAEDSVGLQSIASGNVGGGAAAAQLIPCLKQLQRSLLQHRMLVQLARENYFSLQYVLQVARMRKEQIQPALEIDVAQDGE</sequence>
<feature type="repeat" description="WD" evidence="4">
    <location>
        <begin position="1"/>
        <end position="30"/>
    </location>
</feature>
<keyword evidence="2" id="KW-0677">Repeat</keyword>
<dbReference type="Gene3D" id="2.130.10.10">
    <property type="entry name" value="YVTN repeat-like/Quinoprotein amine dehydrogenase"/>
    <property type="match status" value="3"/>
</dbReference>
<dbReference type="GO" id="GO:0032040">
    <property type="term" value="C:small-subunit processome"/>
    <property type="evidence" value="ECO:0007669"/>
    <property type="project" value="TreeGrafter"/>
</dbReference>
<evidence type="ECO:0000256" key="2">
    <source>
        <dbReference type="ARBA" id="ARBA00022737"/>
    </source>
</evidence>
<dbReference type="PROSITE" id="PS50294">
    <property type="entry name" value="WD_REPEATS_REGION"/>
    <property type="match status" value="2"/>
</dbReference>
<evidence type="ECO:0000313" key="5">
    <source>
        <dbReference type="EMBL" id="EPY18632.1"/>
    </source>
</evidence>
<feature type="repeat" description="WD" evidence="4">
    <location>
        <begin position="117"/>
        <end position="150"/>
    </location>
</feature>
<name>S9TKE6_9TRYP</name>
<dbReference type="Pfam" id="PF00400">
    <property type="entry name" value="WD40"/>
    <property type="match status" value="3"/>
</dbReference>
<keyword evidence="3" id="KW-0689">Ribosomal protein</keyword>
<dbReference type="CDD" id="cd00200">
    <property type="entry name" value="WD40"/>
    <property type="match status" value="1"/>
</dbReference>
<dbReference type="SUPFAM" id="SSF50978">
    <property type="entry name" value="WD40 repeat-like"/>
    <property type="match status" value="1"/>
</dbReference>
<evidence type="ECO:0000313" key="6">
    <source>
        <dbReference type="Proteomes" id="UP000015354"/>
    </source>
</evidence>
<dbReference type="InterPro" id="IPR001680">
    <property type="entry name" value="WD40_rpt"/>
</dbReference>
<dbReference type="Proteomes" id="UP000015354">
    <property type="component" value="Unassembled WGS sequence"/>
</dbReference>
<evidence type="ECO:0000256" key="1">
    <source>
        <dbReference type="ARBA" id="ARBA00022574"/>
    </source>
</evidence>
<evidence type="ECO:0000256" key="3">
    <source>
        <dbReference type="ARBA" id="ARBA00022980"/>
    </source>
</evidence>
<dbReference type="PANTHER" id="PTHR19858:SF0">
    <property type="entry name" value="PERIODIC TRYPTOPHAN PROTEIN 2 HOMOLOG"/>
    <property type="match status" value="1"/>
</dbReference>
<comment type="caution">
    <text evidence="5">The sequence shown here is derived from an EMBL/GenBank/DDBJ whole genome shotgun (WGS) entry which is preliminary data.</text>
</comment>
<keyword evidence="1 4" id="KW-0853">WD repeat</keyword>
<dbReference type="PROSITE" id="PS50082">
    <property type="entry name" value="WD_REPEATS_2"/>
    <property type="match status" value="2"/>
</dbReference>